<evidence type="ECO:0000256" key="7">
    <source>
        <dbReference type="ARBA" id="ARBA00022884"/>
    </source>
</evidence>
<dbReference type="eggNOG" id="KOG0340">
    <property type="taxonomic scope" value="Eukaryota"/>
</dbReference>
<dbReference type="SMART" id="SM00487">
    <property type="entry name" value="DEXDc"/>
    <property type="match status" value="1"/>
</dbReference>
<dbReference type="GO" id="GO:0005524">
    <property type="term" value="F:ATP binding"/>
    <property type="evidence" value="ECO:0007669"/>
    <property type="project" value="UniProtKB-KW"/>
</dbReference>
<dbReference type="EMBL" id="LFWA01000001">
    <property type="protein sequence ID" value="KTW32781.1"/>
    <property type="molecule type" value="Genomic_DNA"/>
</dbReference>
<dbReference type="PROSITE" id="PS51195">
    <property type="entry name" value="Q_MOTIF"/>
    <property type="match status" value="1"/>
</dbReference>
<dbReference type="GO" id="GO:0016887">
    <property type="term" value="F:ATP hydrolysis activity"/>
    <property type="evidence" value="ECO:0007669"/>
    <property type="project" value="EnsemblFungi"/>
</dbReference>
<dbReference type="Pfam" id="PF00270">
    <property type="entry name" value="DEAD"/>
    <property type="match status" value="1"/>
</dbReference>
<evidence type="ECO:0000256" key="2">
    <source>
        <dbReference type="ARBA" id="ARBA00022517"/>
    </source>
</evidence>
<dbReference type="CDD" id="cd17955">
    <property type="entry name" value="DEADc_DDX49"/>
    <property type="match status" value="1"/>
</dbReference>
<dbReference type="InterPro" id="IPR014001">
    <property type="entry name" value="Helicase_ATP-bd"/>
</dbReference>
<dbReference type="GO" id="GO:0003723">
    <property type="term" value="F:RNA binding"/>
    <property type="evidence" value="ECO:0007669"/>
    <property type="project" value="UniProtKB-KW"/>
</dbReference>
<dbReference type="PROSITE" id="PS51192">
    <property type="entry name" value="HELICASE_ATP_BIND_1"/>
    <property type="match status" value="1"/>
</dbReference>
<feature type="short sequence motif" description="Q motif" evidence="9">
    <location>
        <begin position="42"/>
        <end position="70"/>
    </location>
</feature>
<keyword evidence="7" id="KW-0694">RNA-binding</keyword>
<dbReference type="GO" id="GO:0000480">
    <property type="term" value="P:endonucleolytic cleavage in 5'-ETS of tricistronic rRNA transcript (SSU-rRNA, 5.8S rRNA, LSU-rRNA)"/>
    <property type="evidence" value="ECO:0007669"/>
    <property type="project" value="EnsemblFungi"/>
</dbReference>
<dbReference type="STRING" id="1408657.A0A0W4ZWN1"/>
<keyword evidence="4 10" id="KW-0378">Hydrolase</keyword>
<keyword evidence="5 10" id="KW-0347">Helicase</keyword>
<comment type="similarity">
    <text evidence="10">Belongs to the DEAD box helicase family.</text>
</comment>
<organism evidence="14 15">
    <name type="scientific">Pneumocystis jirovecii (strain RU7)</name>
    <name type="common">Human pneumocystis pneumonia agent</name>
    <dbReference type="NCBI Taxonomy" id="1408657"/>
    <lineage>
        <taxon>Eukaryota</taxon>
        <taxon>Fungi</taxon>
        <taxon>Dikarya</taxon>
        <taxon>Ascomycota</taxon>
        <taxon>Taphrinomycotina</taxon>
        <taxon>Pneumocystomycetes</taxon>
        <taxon>Pneumocystaceae</taxon>
        <taxon>Pneumocystis</taxon>
    </lineage>
</organism>
<dbReference type="GO" id="GO:0000447">
    <property type="term" value="P:endonucleolytic cleavage in ITS1 to separate SSU-rRNA from 5.8S rRNA and LSU-rRNA from tricistronic rRNA transcript (SSU-rRNA, 5.8S rRNA, LSU-rRNA)"/>
    <property type="evidence" value="ECO:0007669"/>
    <property type="project" value="EnsemblFungi"/>
</dbReference>
<dbReference type="InterPro" id="IPR001650">
    <property type="entry name" value="Helicase_C-like"/>
</dbReference>
<keyword evidence="3 10" id="KW-0547">Nucleotide-binding</keyword>
<dbReference type="SMART" id="SM00490">
    <property type="entry name" value="HELICc"/>
    <property type="match status" value="1"/>
</dbReference>
<dbReference type="VEuPathDB" id="FungiDB:T551_00266"/>
<feature type="domain" description="DEAD-box RNA helicase Q" evidence="13">
    <location>
        <begin position="42"/>
        <end position="70"/>
    </location>
</feature>
<dbReference type="InterPro" id="IPR027417">
    <property type="entry name" value="P-loop_NTPase"/>
</dbReference>
<evidence type="ECO:0000259" key="11">
    <source>
        <dbReference type="PROSITE" id="PS51192"/>
    </source>
</evidence>
<gene>
    <name evidence="14" type="ORF">T551_00266</name>
</gene>
<dbReference type="CDD" id="cd18787">
    <property type="entry name" value="SF2_C_DEAD"/>
    <property type="match status" value="1"/>
</dbReference>
<evidence type="ECO:0000259" key="13">
    <source>
        <dbReference type="PROSITE" id="PS51195"/>
    </source>
</evidence>
<keyword evidence="2" id="KW-0690">Ribosome biogenesis</keyword>
<evidence type="ECO:0008006" key="16">
    <source>
        <dbReference type="Google" id="ProtNLM"/>
    </source>
</evidence>
<dbReference type="Pfam" id="PF00271">
    <property type="entry name" value="Helicase_C"/>
    <property type="match status" value="1"/>
</dbReference>
<dbReference type="GO" id="GO:0000472">
    <property type="term" value="P:endonucleolytic cleavage to generate mature 5'-end of SSU-rRNA from (SSU-rRNA, 5.8S rRNA, LSU-rRNA)"/>
    <property type="evidence" value="ECO:0007669"/>
    <property type="project" value="EnsemblFungi"/>
</dbReference>
<dbReference type="Proteomes" id="UP000053447">
    <property type="component" value="Unassembled WGS sequence"/>
</dbReference>
<keyword evidence="8" id="KW-0539">Nucleus</keyword>
<evidence type="ECO:0000256" key="4">
    <source>
        <dbReference type="ARBA" id="ARBA00022801"/>
    </source>
</evidence>
<evidence type="ECO:0000256" key="1">
    <source>
        <dbReference type="ARBA" id="ARBA00004123"/>
    </source>
</evidence>
<dbReference type="RefSeq" id="XP_018231473.1">
    <property type="nucleotide sequence ID" value="XM_018372533.1"/>
</dbReference>
<dbReference type="PROSITE" id="PS51194">
    <property type="entry name" value="HELICASE_CTER"/>
    <property type="match status" value="1"/>
</dbReference>
<keyword evidence="15" id="KW-1185">Reference proteome</keyword>
<dbReference type="GO" id="GO:0003724">
    <property type="term" value="F:RNA helicase activity"/>
    <property type="evidence" value="ECO:0007669"/>
    <property type="project" value="EnsemblFungi"/>
</dbReference>
<evidence type="ECO:0000256" key="10">
    <source>
        <dbReference type="RuleBase" id="RU000492"/>
    </source>
</evidence>
<dbReference type="OrthoDB" id="10261904at2759"/>
<dbReference type="InterPro" id="IPR011545">
    <property type="entry name" value="DEAD/DEAH_box_helicase_dom"/>
</dbReference>
<dbReference type="GO" id="GO:0005829">
    <property type="term" value="C:cytosol"/>
    <property type="evidence" value="ECO:0007669"/>
    <property type="project" value="TreeGrafter"/>
</dbReference>
<proteinExistence type="inferred from homology"/>
<name>A0A0W4ZWN1_PNEJ7</name>
<comment type="subcellular location">
    <subcellularLocation>
        <location evidence="1">Nucleus</location>
    </subcellularLocation>
</comment>
<dbReference type="GO" id="GO:0032040">
    <property type="term" value="C:small-subunit processome"/>
    <property type="evidence" value="ECO:0007669"/>
    <property type="project" value="EnsemblFungi"/>
</dbReference>
<evidence type="ECO:0000313" key="14">
    <source>
        <dbReference type="EMBL" id="KTW32781.1"/>
    </source>
</evidence>
<dbReference type="InterPro" id="IPR014014">
    <property type="entry name" value="RNA_helicase_DEAD_Q_motif"/>
</dbReference>
<dbReference type="PANTHER" id="PTHR47959:SF24">
    <property type="entry name" value="ATP-DEPENDENT RNA HELICASE"/>
    <property type="match status" value="1"/>
</dbReference>
<accession>A0A0W4ZWN1</accession>
<evidence type="ECO:0000256" key="5">
    <source>
        <dbReference type="ARBA" id="ARBA00022806"/>
    </source>
</evidence>
<comment type="caution">
    <text evidence="14">The sequence shown here is derived from an EMBL/GenBank/DDBJ whole genome shotgun (WGS) entry which is preliminary data.</text>
</comment>
<dbReference type="PROSITE" id="PS00039">
    <property type="entry name" value="DEAD_ATP_HELICASE"/>
    <property type="match status" value="1"/>
</dbReference>
<protein>
    <recommendedName>
        <fullName evidence="16">ATP-dependent RNA helicase DBP8</fullName>
    </recommendedName>
</protein>
<dbReference type="SUPFAM" id="SSF52540">
    <property type="entry name" value="P-loop containing nucleoside triphosphate hydrolases"/>
    <property type="match status" value="1"/>
</dbReference>
<evidence type="ECO:0000313" key="15">
    <source>
        <dbReference type="Proteomes" id="UP000053447"/>
    </source>
</evidence>
<evidence type="ECO:0000256" key="8">
    <source>
        <dbReference type="ARBA" id="ARBA00023242"/>
    </source>
</evidence>
<dbReference type="AlphaFoldDB" id="A0A0W4ZWN1"/>
<dbReference type="Gene3D" id="3.40.50.300">
    <property type="entry name" value="P-loop containing nucleotide triphosphate hydrolases"/>
    <property type="match status" value="2"/>
</dbReference>
<feature type="domain" description="Helicase ATP-binding" evidence="11">
    <location>
        <begin position="73"/>
        <end position="249"/>
    </location>
</feature>
<dbReference type="InterPro" id="IPR000629">
    <property type="entry name" value="RNA-helicase_DEAD-box_CS"/>
</dbReference>
<dbReference type="PANTHER" id="PTHR47959">
    <property type="entry name" value="ATP-DEPENDENT RNA HELICASE RHLE-RELATED"/>
    <property type="match status" value="1"/>
</dbReference>
<sequence length="464" mass="52292">MTTSDINLEKSLNIKQKNVNRQTGLSPILHHPKQQADPLIPHTFKECGLHAWLIETLKKVSIKKPTAIQATCIGPILEGQNCIGSAKTGSGKTMAFTLPIIQILSQDPYGVFALILTPTRELALQISDQLAIIGTSINLKHTTIIGGVDMITQALILVKRPHIVIATPGRLADHIRSSGQETINAFKRVRFLVLDEADRLLTPNFSKDMQECIRILPKAENRQTLLFTATITDAIRKLQTQSSESGKKPLFLYNVIKSSVTIPSSLIQTYIFIPSHVKETYLYRIFNTQEYKEKSTIVFTNRTRTAELLCRMFCILELKVTALHSEMPQKKRIQSLERFKAEASKILIATDVASRGLDIPFVKLIINYDVPKDPNDYIHRVGRTARAEKSGESITFVSQRDILLIQAIEKHISTRMEKNSYISDFKVTQELNTVSSAKIEAEISMTNFGKLRENNKRKHGDFNE</sequence>
<evidence type="ECO:0000256" key="6">
    <source>
        <dbReference type="ARBA" id="ARBA00022840"/>
    </source>
</evidence>
<feature type="domain" description="Helicase C-terminal" evidence="12">
    <location>
        <begin position="265"/>
        <end position="428"/>
    </location>
</feature>
<keyword evidence="6 10" id="KW-0067">ATP-binding</keyword>
<reference evidence="15" key="1">
    <citation type="journal article" date="2016" name="Nat. Commun.">
        <title>Genome analysis of three Pneumocystis species reveals adaptation mechanisms to life exclusively in mammalian hosts.</title>
        <authorList>
            <person name="Ma L."/>
            <person name="Chen Z."/>
            <person name="Huang D.W."/>
            <person name="Kutty G."/>
            <person name="Ishihara M."/>
            <person name="Wang H."/>
            <person name="Abouelleil A."/>
            <person name="Bishop L."/>
            <person name="Davey E."/>
            <person name="Deng R."/>
            <person name="Deng X."/>
            <person name="Fan L."/>
            <person name="Fantoni G."/>
            <person name="Fitzgerald M."/>
            <person name="Gogineni E."/>
            <person name="Goldberg J.M."/>
            <person name="Handley G."/>
            <person name="Hu X."/>
            <person name="Huber C."/>
            <person name="Jiao X."/>
            <person name="Jones K."/>
            <person name="Levin J.Z."/>
            <person name="Liu Y."/>
            <person name="Macdonald P."/>
            <person name="Melnikov A."/>
            <person name="Raley C."/>
            <person name="Sassi M."/>
            <person name="Sherman B.T."/>
            <person name="Song X."/>
            <person name="Sykes S."/>
            <person name="Tran B."/>
            <person name="Walsh L."/>
            <person name="Xia Y."/>
            <person name="Yang J."/>
            <person name="Young S."/>
            <person name="Zeng Q."/>
            <person name="Zheng X."/>
            <person name="Stephens R."/>
            <person name="Nusbaum C."/>
            <person name="Birren B.W."/>
            <person name="Azadi P."/>
            <person name="Lempicki R.A."/>
            <person name="Cuomo C.A."/>
            <person name="Kovacs J.A."/>
        </authorList>
    </citation>
    <scope>NUCLEOTIDE SEQUENCE [LARGE SCALE GENOMIC DNA]</scope>
    <source>
        <strain evidence="15">RU7</strain>
    </source>
</reference>
<dbReference type="InterPro" id="IPR050079">
    <property type="entry name" value="DEAD_box_RNA_helicase"/>
</dbReference>
<evidence type="ECO:0000256" key="9">
    <source>
        <dbReference type="PROSITE-ProRule" id="PRU00552"/>
    </source>
</evidence>
<dbReference type="GeneID" id="28938788"/>
<evidence type="ECO:0000256" key="3">
    <source>
        <dbReference type="ARBA" id="ARBA00022741"/>
    </source>
</evidence>
<evidence type="ECO:0000259" key="12">
    <source>
        <dbReference type="PROSITE" id="PS51194"/>
    </source>
</evidence>